<dbReference type="InterPro" id="IPR001453">
    <property type="entry name" value="MoaB/Mog_dom"/>
</dbReference>
<feature type="region of interest" description="Disordered" evidence="1">
    <location>
        <begin position="1"/>
        <end position="27"/>
    </location>
</feature>
<dbReference type="SMART" id="SM00852">
    <property type="entry name" value="MoCF_biosynth"/>
    <property type="match status" value="1"/>
</dbReference>
<name>A0A0C9VHN0_SPHS4</name>
<dbReference type="Gene3D" id="3.40.980.10">
    <property type="entry name" value="MoaB/Mog-like domain"/>
    <property type="match status" value="1"/>
</dbReference>
<dbReference type="EMBL" id="KN837172">
    <property type="protein sequence ID" value="KIJ37050.1"/>
    <property type="molecule type" value="Genomic_DNA"/>
</dbReference>
<sequence>MSTSTEAPPLTFPKTPVPPNGPNPLGEGKKIKTAAALVIGDEILNGKTKDTNSNFFAKYCFELGIELKRIEVIADDEDEIVEAARRMVKNYDFVITTGGIGPTHDDITYASIAKAFNQPLKYDEETLKRLTAHASRRPDIQNQTPEQKVARERMALFPENAEVIFVGEDIWVPVCRLEGKLCIFPGIPSLFQRLLAGLTPYLPLPDTRPFRYLIHTSLPESSIAPYLTTLHERLKPEKIRVGSYPLLRLGVTVSLIGEDEARIREIGEEVVREVQGKVVDQTDATGTPKPV</sequence>
<organism evidence="3 4">
    <name type="scientific">Sphaerobolus stellatus (strain SS14)</name>
    <dbReference type="NCBI Taxonomy" id="990650"/>
    <lineage>
        <taxon>Eukaryota</taxon>
        <taxon>Fungi</taxon>
        <taxon>Dikarya</taxon>
        <taxon>Basidiomycota</taxon>
        <taxon>Agaricomycotina</taxon>
        <taxon>Agaricomycetes</taxon>
        <taxon>Phallomycetidae</taxon>
        <taxon>Geastrales</taxon>
        <taxon>Sphaerobolaceae</taxon>
        <taxon>Sphaerobolus</taxon>
    </lineage>
</organism>
<dbReference type="InterPro" id="IPR036425">
    <property type="entry name" value="MoaB/Mog-like_dom_sf"/>
</dbReference>
<reference evidence="3 4" key="1">
    <citation type="submission" date="2014-06" db="EMBL/GenBank/DDBJ databases">
        <title>Evolutionary Origins and Diversification of the Mycorrhizal Mutualists.</title>
        <authorList>
            <consortium name="DOE Joint Genome Institute"/>
            <consortium name="Mycorrhizal Genomics Consortium"/>
            <person name="Kohler A."/>
            <person name="Kuo A."/>
            <person name="Nagy L.G."/>
            <person name="Floudas D."/>
            <person name="Copeland A."/>
            <person name="Barry K.W."/>
            <person name="Cichocki N."/>
            <person name="Veneault-Fourrey C."/>
            <person name="LaButti K."/>
            <person name="Lindquist E.A."/>
            <person name="Lipzen A."/>
            <person name="Lundell T."/>
            <person name="Morin E."/>
            <person name="Murat C."/>
            <person name="Riley R."/>
            <person name="Ohm R."/>
            <person name="Sun H."/>
            <person name="Tunlid A."/>
            <person name="Henrissat B."/>
            <person name="Grigoriev I.V."/>
            <person name="Hibbett D.S."/>
            <person name="Martin F."/>
        </authorList>
    </citation>
    <scope>NUCLEOTIDE SEQUENCE [LARGE SCALE GENOMIC DNA]</scope>
    <source>
        <strain evidence="3 4">SS14</strain>
    </source>
</reference>
<evidence type="ECO:0000256" key="1">
    <source>
        <dbReference type="SAM" id="MobiDB-lite"/>
    </source>
</evidence>
<dbReference type="Pfam" id="PF00994">
    <property type="entry name" value="MoCF_biosynth"/>
    <property type="match status" value="1"/>
</dbReference>
<keyword evidence="4" id="KW-1185">Reference proteome</keyword>
<gene>
    <name evidence="3" type="ORF">M422DRAFT_61046</name>
</gene>
<evidence type="ECO:0000313" key="3">
    <source>
        <dbReference type="EMBL" id="KIJ37050.1"/>
    </source>
</evidence>
<accession>A0A0C9VHN0</accession>
<proteinExistence type="predicted"/>
<protein>
    <recommendedName>
        <fullName evidence="2">MoaB/Mog domain-containing protein</fullName>
    </recommendedName>
</protein>
<dbReference type="GO" id="GO:0042726">
    <property type="term" value="P:flavin-containing compound metabolic process"/>
    <property type="evidence" value="ECO:0007669"/>
    <property type="project" value="TreeGrafter"/>
</dbReference>
<feature type="domain" description="MoaB/Mog" evidence="2">
    <location>
        <begin position="35"/>
        <end position="205"/>
    </location>
</feature>
<dbReference type="OrthoDB" id="448496at2759"/>
<dbReference type="Proteomes" id="UP000054279">
    <property type="component" value="Unassembled WGS sequence"/>
</dbReference>
<dbReference type="AlphaFoldDB" id="A0A0C9VHN0"/>
<dbReference type="Pfam" id="PF24102">
    <property type="entry name" value="FLAD1_M"/>
    <property type="match status" value="1"/>
</dbReference>
<dbReference type="HOGENOM" id="CLU_030805_0_0_1"/>
<dbReference type="InterPro" id="IPR056596">
    <property type="entry name" value="FLAD1_M"/>
</dbReference>
<dbReference type="PANTHER" id="PTHR47675">
    <property type="entry name" value="MOLYBDOPTERIN BINDING DOMAIN PROTEIN (AFU_ORTHOLOGUE AFUA_5G11210)"/>
    <property type="match status" value="1"/>
</dbReference>
<dbReference type="SUPFAM" id="SSF53218">
    <property type="entry name" value="Molybdenum cofactor biosynthesis proteins"/>
    <property type="match status" value="1"/>
</dbReference>
<evidence type="ECO:0000313" key="4">
    <source>
        <dbReference type="Proteomes" id="UP000054279"/>
    </source>
</evidence>
<dbReference type="PANTHER" id="PTHR47675:SF1">
    <property type="entry name" value="MOLYBDOPTERIN BINDING DOMAIN PROTEIN (AFU_ORTHOLOGUE AFUA_5G11210)"/>
    <property type="match status" value="1"/>
</dbReference>
<dbReference type="GO" id="GO:0047884">
    <property type="term" value="F:FAD diphosphatase activity"/>
    <property type="evidence" value="ECO:0007669"/>
    <property type="project" value="TreeGrafter"/>
</dbReference>
<evidence type="ECO:0000259" key="2">
    <source>
        <dbReference type="SMART" id="SM00852"/>
    </source>
</evidence>
<dbReference type="CDD" id="cd00885">
    <property type="entry name" value="cinA"/>
    <property type="match status" value="1"/>
</dbReference>